<dbReference type="Proteomes" id="UP000248887">
    <property type="component" value="Unassembled WGS sequence"/>
</dbReference>
<protein>
    <submittedName>
        <fullName evidence="1">Uncharacterized protein</fullName>
    </submittedName>
</protein>
<gene>
    <name evidence="1" type="ORF">DI549_01680</name>
</gene>
<dbReference type="AlphaFoldDB" id="A0A2W5R6U2"/>
<name>A0A2W5R6U2_ANCNO</name>
<reference evidence="1 2" key="1">
    <citation type="submission" date="2017-08" db="EMBL/GenBank/DDBJ databases">
        <title>Infants hospitalized years apart are colonized by the same room-sourced microbial strains.</title>
        <authorList>
            <person name="Brooks B."/>
            <person name="Olm M.R."/>
            <person name="Firek B.A."/>
            <person name="Baker R."/>
            <person name="Thomas B.C."/>
            <person name="Morowitz M.J."/>
            <person name="Banfield J.F."/>
        </authorList>
    </citation>
    <scope>NUCLEOTIDE SEQUENCE [LARGE SCALE GENOMIC DNA]</scope>
    <source>
        <strain evidence="1">S2_005_001_R2_27</strain>
    </source>
</reference>
<sequence length="95" mass="9624">MSIADSIGAATVLAVGLAATGPAAERQADMAETCPASYEPFGTLCLNPRSGDIVNILPLGAAAAACADGYEPLGEACFDPLSGDIENPRRREASQ</sequence>
<proteinExistence type="predicted"/>
<accession>A0A2W5R6U2</accession>
<evidence type="ECO:0000313" key="2">
    <source>
        <dbReference type="Proteomes" id="UP000248887"/>
    </source>
</evidence>
<evidence type="ECO:0000313" key="1">
    <source>
        <dbReference type="EMBL" id="PZQ85416.1"/>
    </source>
</evidence>
<comment type="caution">
    <text evidence="1">The sequence shown here is derived from an EMBL/GenBank/DDBJ whole genome shotgun (WGS) entry which is preliminary data.</text>
</comment>
<organism evidence="1 2">
    <name type="scientific">Ancylobacter novellus</name>
    <name type="common">Thiobacillus novellus</name>
    <dbReference type="NCBI Taxonomy" id="921"/>
    <lineage>
        <taxon>Bacteria</taxon>
        <taxon>Pseudomonadati</taxon>
        <taxon>Pseudomonadota</taxon>
        <taxon>Alphaproteobacteria</taxon>
        <taxon>Hyphomicrobiales</taxon>
        <taxon>Xanthobacteraceae</taxon>
        <taxon>Ancylobacter</taxon>
    </lineage>
</organism>
<dbReference type="EMBL" id="QFQD01000003">
    <property type="protein sequence ID" value="PZQ85416.1"/>
    <property type="molecule type" value="Genomic_DNA"/>
</dbReference>